<reference evidence="2" key="1">
    <citation type="journal article" date="2019" name="Int. J. Syst. Evol. Microbiol.">
        <title>The Global Catalogue of Microorganisms (GCM) 10K type strain sequencing project: providing services to taxonomists for standard genome sequencing and annotation.</title>
        <authorList>
            <consortium name="The Broad Institute Genomics Platform"/>
            <consortium name="The Broad Institute Genome Sequencing Center for Infectious Disease"/>
            <person name="Wu L."/>
            <person name="Ma J."/>
        </authorList>
    </citation>
    <scope>NUCLEOTIDE SEQUENCE [LARGE SCALE GENOMIC DNA]</scope>
    <source>
        <strain evidence="2">JCM 17225</strain>
    </source>
</reference>
<dbReference type="Proteomes" id="UP001501469">
    <property type="component" value="Unassembled WGS sequence"/>
</dbReference>
<organism evidence="1 2">
    <name type="scientific">Hymenobacter glaciei</name>
    <dbReference type="NCBI Taxonomy" id="877209"/>
    <lineage>
        <taxon>Bacteria</taxon>
        <taxon>Pseudomonadati</taxon>
        <taxon>Bacteroidota</taxon>
        <taxon>Cytophagia</taxon>
        <taxon>Cytophagales</taxon>
        <taxon>Hymenobacteraceae</taxon>
        <taxon>Hymenobacter</taxon>
    </lineage>
</organism>
<proteinExistence type="predicted"/>
<name>A0ABP7TDT6_9BACT</name>
<dbReference type="SUPFAM" id="SSF117074">
    <property type="entry name" value="Hypothetical protein PA1324"/>
    <property type="match status" value="1"/>
</dbReference>
<sequence>MLTAGSSSITGQLFARDNQSAIKGIAILNINKKQYAPAGTEVILIPYTAYFKEYLEESKKQRKRGKPLNLSGEALECMRITKVGGSGGKYLFDKLKEGTYFLYTRFDYVHTATRTDVVGQTDHYVNGSYQGSSDITNSYGVGMSGDALVEKLVTIDKDGEVKEVNLKKTL</sequence>
<comment type="caution">
    <text evidence="1">The sequence shown here is derived from an EMBL/GenBank/DDBJ whole genome shotgun (WGS) entry which is preliminary data.</text>
</comment>
<keyword evidence="2" id="KW-1185">Reference proteome</keyword>
<protein>
    <submittedName>
        <fullName evidence="1">Uncharacterized protein</fullName>
    </submittedName>
</protein>
<evidence type="ECO:0000313" key="2">
    <source>
        <dbReference type="Proteomes" id="UP001501469"/>
    </source>
</evidence>
<accession>A0ABP7TDT6</accession>
<gene>
    <name evidence="1" type="ORF">GCM10022409_06090</name>
</gene>
<dbReference type="EMBL" id="BAABDK010000003">
    <property type="protein sequence ID" value="GAA4024885.1"/>
    <property type="molecule type" value="Genomic_DNA"/>
</dbReference>
<evidence type="ECO:0000313" key="1">
    <source>
        <dbReference type="EMBL" id="GAA4024885.1"/>
    </source>
</evidence>